<sequence>MKRRLITAALPYVNNIPHLGNLIQVLSADVFARYCRSSGFETLYICGTDEYGTATETKALKEGMTPKELCDRYHYEHRAIYTWFNINFDNFSRTSNPTHTKIVQDIFKRVDAAGYIRAQDDQQHFCTSCDRFLADRFVLGTCAHCGYDQARGDQCEHCGKVLETQELLNPRCEICGHPSLMRETKNLYIDLPALAQTLEQWMQESGVEKLWAANALAMTHSWIRDGLKERCITRDLKWGIPVPKEGFEDKVFYVWFDAPIGYISMTAELKKNDWESWWKNPENVELIQFIGKDNIPFHTVIFPATLLATGQNWTKLHRMSSTEYLNYESGKFSKTRGVGVFGNDCIATNIDTDIWRFYLMHMRPEKNDTQFSWKGFKEVVNSELVGNLGNLVNRTLAFCHKFYEGRVPAGVRDEQFWAFVKEKEQKILDHLERAELKDALREILQLSDFGNKQFQAGEPWRTRTQSPQDAMNLIFNLSYLLIDLARLIFPFMPMSAQKLGFMLQGDLNWIHLGATEGLATLQQPMLLFEALEDDYIESLRVKFGGAPVAEAVQQDSNTSNESFASLIHLQVAEVVQVERHAEADKLYILQLKIGEESRQIVSSIVPYYTESELLGKHIVVVSNLKKSKFKGAESFGMLLAAEDDADNCEVIFVDAPSGTRVLPDGEADVAYKASIKINDFDKFQMIARDGVVYLGDKALYAGDFPLKTVKLLHANIG</sequence>
<dbReference type="InterPro" id="IPR014729">
    <property type="entry name" value="Rossmann-like_a/b/a_fold"/>
</dbReference>
<dbReference type="PRINTS" id="PR01041">
    <property type="entry name" value="TRNASYNTHMET"/>
</dbReference>
<keyword evidence="17" id="KW-1185">Reference proteome</keyword>
<evidence type="ECO:0000256" key="10">
    <source>
        <dbReference type="ARBA" id="ARBA00022884"/>
    </source>
</evidence>
<feature type="binding site" evidence="14">
    <location>
        <position position="334"/>
    </location>
    <ligand>
        <name>ATP</name>
        <dbReference type="ChEBI" id="CHEBI:30616"/>
    </ligand>
</feature>
<reference evidence="16 17" key="1">
    <citation type="submission" date="2020-03" db="EMBL/GenBank/DDBJ databases">
        <title>Spirochaetal bacteria isolated from arthropods constitute a novel genus Entomospira genus novum within the order Spirochaetales.</title>
        <authorList>
            <person name="Grana-Miraglia L."/>
            <person name="Sikutova S."/>
            <person name="Fingerle V."/>
            <person name="Sing A."/>
            <person name="Castillo-Ramirez S."/>
            <person name="Margos G."/>
            <person name="Rudolf I."/>
        </authorList>
    </citation>
    <scope>NUCLEOTIDE SEQUENCE [LARGE SCALE GENOMIC DNA]</scope>
    <source>
        <strain evidence="16 17">BR193</strain>
    </source>
</reference>
<feature type="binding site" evidence="14">
    <location>
        <position position="155"/>
    </location>
    <ligand>
        <name>Zn(2+)</name>
        <dbReference type="ChEBI" id="CHEBI:29105"/>
    </ligand>
</feature>
<dbReference type="InterPro" id="IPR002547">
    <property type="entry name" value="tRNA-bd_dom"/>
</dbReference>
<dbReference type="InterPro" id="IPR033911">
    <property type="entry name" value="MetRS_core"/>
</dbReference>
<evidence type="ECO:0000256" key="7">
    <source>
        <dbReference type="ARBA" id="ARBA00022741"/>
    </source>
</evidence>
<organism evidence="16 17">
    <name type="scientific">Entomospira entomophila</name>
    <dbReference type="NCBI Taxonomy" id="2719988"/>
    <lineage>
        <taxon>Bacteria</taxon>
        <taxon>Pseudomonadati</taxon>
        <taxon>Spirochaetota</taxon>
        <taxon>Spirochaetia</taxon>
        <taxon>Spirochaetales</taxon>
        <taxon>Spirochaetaceae</taxon>
        <taxon>Entomospira</taxon>
    </lineage>
</organism>
<dbReference type="InterPro" id="IPR014758">
    <property type="entry name" value="Met-tRNA_synth"/>
</dbReference>
<dbReference type="GO" id="GO:0000049">
    <property type="term" value="F:tRNA binding"/>
    <property type="evidence" value="ECO:0007669"/>
    <property type="project" value="UniProtKB-UniRule"/>
</dbReference>
<keyword evidence="6 14" id="KW-0436">Ligase</keyword>
<dbReference type="CDD" id="cd07957">
    <property type="entry name" value="Anticodon_Ia_Met"/>
    <property type="match status" value="1"/>
</dbReference>
<comment type="caution">
    <text evidence="16">The sequence shown here is derived from an EMBL/GenBank/DDBJ whole genome shotgun (WGS) entry which is preliminary data.</text>
</comment>
<dbReference type="EMBL" id="JAATLJ010000001">
    <property type="protein sequence ID" value="NIZ40678.1"/>
    <property type="molecule type" value="Genomic_DNA"/>
</dbReference>
<dbReference type="CDD" id="cd00814">
    <property type="entry name" value="MetRS_core"/>
    <property type="match status" value="1"/>
</dbReference>
<accession>A0A968KRE9</accession>
<keyword evidence="12 14" id="KW-0030">Aminoacyl-tRNA synthetase</keyword>
<dbReference type="RefSeq" id="WP_167700263.1">
    <property type="nucleotide sequence ID" value="NZ_CP118174.1"/>
</dbReference>
<feature type="binding site" evidence="14">
    <location>
        <position position="158"/>
    </location>
    <ligand>
        <name>Zn(2+)</name>
        <dbReference type="ChEBI" id="CHEBI:29105"/>
    </ligand>
</feature>
<dbReference type="Gene3D" id="3.40.50.620">
    <property type="entry name" value="HUPs"/>
    <property type="match status" value="1"/>
</dbReference>
<dbReference type="GO" id="GO:0004825">
    <property type="term" value="F:methionine-tRNA ligase activity"/>
    <property type="evidence" value="ECO:0007669"/>
    <property type="project" value="UniProtKB-UniRule"/>
</dbReference>
<evidence type="ECO:0000256" key="3">
    <source>
        <dbReference type="ARBA" id="ARBA00008258"/>
    </source>
</evidence>
<keyword evidence="11 14" id="KW-0648">Protein biosynthesis</keyword>
<dbReference type="InterPro" id="IPR023458">
    <property type="entry name" value="Met-tRNA_ligase_1"/>
</dbReference>
<dbReference type="Gene3D" id="2.20.28.20">
    <property type="entry name" value="Methionyl-tRNA synthetase, Zn-domain"/>
    <property type="match status" value="1"/>
</dbReference>
<dbReference type="SUPFAM" id="SSF47323">
    <property type="entry name" value="Anticodon-binding domain of a subclass of class I aminoacyl-tRNA synthetases"/>
    <property type="match status" value="1"/>
</dbReference>
<dbReference type="EC" id="6.1.1.10" evidence="14"/>
<dbReference type="PROSITE" id="PS50886">
    <property type="entry name" value="TRBD"/>
    <property type="match status" value="1"/>
</dbReference>
<keyword evidence="8 14" id="KW-0862">Zinc</keyword>
<comment type="subunit">
    <text evidence="14">Homodimer.</text>
</comment>
<gene>
    <name evidence="14 16" type="primary">metG</name>
    <name evidence="16" type="ORF">HCT14_04015</name>
</gene>
<dbReference type="InterPro" id="IPR029038">
    <property type="entry name" value="MetRS_Zn"/>
</dbReference>
<evidence type="ECO:0000256" key="5">
    <source>
        <dbReference type="ARBA" id="ARBA00022555"/>
    </source>
</evidence>
<dbReference type="InterPro" id="IPR012340">
    <property type="entry name" value="NA-bd_OB-fold"/>
</dbReference>
<dbReference type="SUPFAM" id="SSF57770">
    <property type="entry name" value="Methionyl-tRNA synthetase (MetRS), Zn-domain"/>
    <property type="match status" value="1"/>
</dbReference>
<feature type="short sequence motif" description="'HIGH' region" evidence="14">
    <location>
        <begin position="11"/>
        <end position="21"/>
    </location>
</feature>
<dbReference type="Gene3D" id="2.40.50.140">
    <property type="entry name" value="Nucleic acid-binding proteins"/>
    <property type="match status" value="1"/>
</dbReference>
<dbReference type="GO" id="GO:0046872">
    <property type="term" value="F:metal ion binding"/>
    <property type="evidence" value="ECO:0007669"/>
    <property type="project" value="UniProtKB-KW"/>
</dbReference>
<evidence type="ECO:0000256" key="14">
    <source>
        <dbReference type="HAMAP-Rule" id="MF_00098"/>
    </source>
</evidence>
<evidence type="ECO:0000313" key="17">
    <source>
        <dbReference type="Proteomes" id="UP000711995"/>
    </source>
</evidence>
<dbReference type="InterPro" id="IPR015413">
    <property type="entry name" value="Methionyl/Leucyl_tRNA_Synth"/>
</dbReference>
<dbReference type="InterPro" id="IPR009080">
    <property type="entry name" value="tRNAsynth_Ia_anticodon-bd"/>
</dbReference>
<evidence type="ECO:0000256" key="8">
    <source>
        <dbReference type="ARBA" id="ARBA00022833"/>
    </source>
</evidence>
<dbReference type="PANTHER" id="PTHR45765">
    <property type="entry name" value="METHIONINE--TRNA LIGASE"/>
    <property type="match status" value="1"/>
</dbReference>
<keyword evidence="5 14" id="KW-0820">tRNA-binding</keyword>
<keyword evidence="4 14" id="KW-0963">Cytoplasm</keyword>
<feature type="binding site" evidence="14">
    <location>
        <position position="142"/>
    </location>
    <ligand>
        <name>Zn(2+)</name>
        <dbReference type="ChEBI" id="CHEBI:29105"/>
    </ligand>
</feature>
<dbReference type="FunFam" id="2.20.28.20:FF:000001">
    <property type="entry name" value="Methionine--tRNA ligase"/>
    <property type="match status" value="1"/>
</dbReference>
<dbReference type="Pfam" id="PF01588">
    <property type="entry name" value="tRNA_bind"/>
    <property type="match status" value="1"/>
</dbReference>
<evidence type="ECO:0000256" key="2">
    <source>
        <dbReference type="ARBA" id="ARBA00004496"/>
    </source>
</evidence>
<evidence type="ECO:0000256" key="11">
    <source>
        <dbReference type="ARBA" id="ARBA00022917"/>
    </source>
</evidence>
<dbReference type="PROSITE" id="PS00178">
    <property type="entry name" value="AA_TRNA_LIGASE_I"/>
    <property type="match status" value="1"/>
</dbReference>
<dbReference type="Gene3D" id="1.10.730.10">
    <property type="entry name" value="Isoleucyl-tRNA Synthetase, Domain 1"/>
    <property type="match status" value="1"/>
</dbReference>
<dbReference type="SUPFAM" id="SSF52374">
    <property type="entry name" value="Nucleotidylyl transferase"/>
    <property type="match status" value="1"/>
</dbReference>
<dbReference type="AlphaFoldDB" id="A0A968KRE9"/>
<comment type="catalytic activity">
    <reaction evidence="13 14">
        <text>tRNA(Met) + L-methionine + ATP = L-methionyl-tRNA(Met) + AMP + diphosphate</text>
        <dbReference type="Rhea" id="RHEA:13481"/>
        <dbReference type="Rhea" id="RHEA-COMP:9667"/>
        <dbReference type="Rhea" id="RHEA-COMP:9698"/>
        <dbReference type="ChEBI" id="CHEBI:30616"/>
        <dbReference type="ChEBI" id="CHEBI:33019"/>
        <dbReference type="ChEBI" id="CHEBI:57844"/>
        <dbReference type="ChEBI" id="CHEBI:78442"/>
        <dbReference type="ChEBI" id="CHEBI:78530"/>
        <dbReference type="ChEBI" id="CHEBI:456215"/>
        <dbReference type="EC" id="6.1.1.10"/>
    </reaction>
</comment>
<feature type="binding site" evidence="14">
    <location>
        <position position="145"/>
    </location>
    <ligand>
        <name>Zn(2+)</name>
        <dbReference type="ChEBI" id="CHEBI:29105"/>
    </ligand>
</feature>
<feature type="short sequence motif" description="'KMSKS' region" evidence="14">
    <location>
        <begin position="331"/>
        <end position="335"/>
    </location>
</feature>
<evidence type="ECO:0000313" key="16">
    <source>
        <dbReference type="EMBL" id="NIZ40678.1"/>
    </source>
</evidence>
<dbReference type="GO" id="GO:0005829">
    <property type="term" value="C:cytosol"/>
    <property type="evidence" value="ECO:0007669"/>
    <property type="project" value="TreeGrafter"/>
</dbReference>
<dbReference type="GO" id="GO:0017101">
    <property type="term" value="C:aminoacyl-tRNA synthetase multienzyme complex"/>
    <property type="evidence" value="ECO:0007669"/>
    <property type="project" value="TreeGrafter"/>
</dbReference>
<evidence type="ECO:0000256" key="13">
    <source>
        <dbReference type="ARBA" id="ARBA00047364"/>
    </source>
</evidence>
<dbReference type="Pfam" id="PF19303">
    <property type="entry name" value="Anticodon_3"/>
    <property type="match status" value="1"/>
</dbReference>
<dbReference type="Pfam" id="PF09334">
    <property type="entry name" value="tRNA-synt_1g"/>
    <property type="match status" value="1"/>
</dbReference>
<dbReference type="GO" id="GO:0006431">
    <property type="term" value="P:methionyl-tRNA aminoacylation"/>
    <property type="evidence" value="ECO:0007669"/>
    <property type="project" value="UniProtKB-UniRule"/>
</dbReference>
<dbReference type="NCBIfam" id="NF001100">
    <property type="entry name" value="PRK00133.1"/>
    <property type="match status" value="1"/>
</dbReference>
<name>A0A968KRE9_9SPIO</name>
<dbReference type="InterPro" id="IPR041872">
    <property type="entry name" value="Anticodon_Met"/>
</dbReference>
<dbReference type="SUPFAM" id="SSF50249">
    <property type="entry name" value="Nucleic acid-binding proteins"/>
    <property type="match status" value="1"/>
</dbReference>
<keyword evidence="14" id="KW-0479">Metal-binding</keyword>
<evidence type="ECO:0000256" key="12">
    <source>
        <dbReference type="ARBA" id="ARBA00023146"/>
    </source>
</evidence>
<comment type="cofactor">
    <cofactor evidence="14">
        <name>Zn(2+)</name>
        <dbReference type="ChEBI" id="CHEBI:29105"/>
    </cofactor>
    <text evidence="14">Binds 1 zinc ion per subunit.</text>
</comment>
<protein>
    <recommendedName>
        <fullName evidence="14">Methionine--tRNA ligase</fullName>
        <ecNumber evidence="14">6.1.1.10</ecNumber>
    </recommendedName>
    <alternativeName>
        <fullName evidence="14">Methionyl-tRNA synthetase</fullName>
        <shortName evidence="14">MetRS</shortName>
    </alternativeName>
</protein>
<proteinExistence type="inferred from homology"/>
<dbReference type="Proteomes" id="UP000711995">
    <property type="component" value="Unassembled WGS sequence"/>
</dbReference>
<dbReference type="GO" id="GO:0005524">
    <property type="term" value="F:ATP binding"/>
    <property type="evidence" value="ECO:0007669"/>
    <property type="project" value="UniProtKB-UniRule"/>
</dbReference>
<evidence type="ECO:0000256" key="6">
    <source>
        <dbReference type="ARBA" id="ARBA00022598"/>
    </source>
</evidence>
<dbReference type="CDD" id="cd02153">
    <property type="entry name" value="tRNA_bindingDomain"/>
    <property type="match status" value="1"/>
</dbReference>
<comment type="subcellular location">
    <subcellularLocation>
        <location evidence="2 14">Cytoplasm</location>
    </subcellularLocation>
</comment>
<keyword evidence="10 14" id="KW-0694">RNA-binding</keyword>
<dbReference type="InterPro" id="IPR001412">
    <property type="entry name" value="aa-tRNA-synth_I_CS"/>
</dbReference>
<keyword evidence="9 14" id="KW-0067">ATP-binding</keyword>
<evidence type="ECO:0000256" key="1">
    <source>
        <dbReference type="ARBA" id="ARBA00003314"/>
    </source>
</evidence>
<comment type="function">
    <text evidence="1 14">Is required not only for elongation of protein synthesis but also for the initiation of all mRNA translation through initiator tRNA(fMet) aminoacylation.</text>
</comment>
<comment type="similarity">
    <text evidence="3 14">Belongs to the class-I aminoacyl-tRNA synthetase family. MetG type 1 subfamily.</text>
</comment>
<dbReference type="PANTHER" id="PTHR45765:SF1">
    <property type="entry name" value="METHIONINE--TRNA LIGASE, CYTOPLASMIC"/>
    <property type="match status" value="1"/>
</dbReference>
<evidence type="ECO:0000256" key="4">
    <source>
        <dbReference type="ARBA" id="ARBA00022490"/>
    </source>
</evidence>
<evidence type="ECO:0000259" key="15">
    <source>
        <dbReference type="PROSITE" id="PS50886"/>
    </source>
</evidence>
<dbReference type="HAMAP" id="MF_00098">
    <property type="entry name" value="Met_tRNA_synth_type1"/>
    <property type="match status" value="1"/>
</dbReference>
<evidence type="ECO:0000256" key="9">
    <source>
        <dbReference type="ARBA" id="ARBA00022840"/>
    </source>
</evidence>
<keyword evidence="7 14" id="KW-0547">Nucleotide-binding</keyword>
<dbReference type="NCBIfam" id="TIGR00398">
    <property type="entry name" value="metG"/>
    <property type="match status" value="1"/>
</dbReference>
<feature type="domain" description="TRNA-binding" evidence="15">
    <location>
        <begin position="563"/>
        <end position="662"/>
    </location>
</feature>